<dbReference type="OMA" id="ERNSEHT"/>
<feature type="compositionally biased region" description="Polar residues" evidence="1">
    <location>
        <begin position="180"/>
        <end position="194"/>
    </location>
</feature>
<accession>A8P678</accession>
<dbReference type="VEuPathDB" id="FungiDB:CC1G_08824"/>
<dbReference type="InParanoid" id="A8P678"/>
<evidence type="ECO:0000313" key="3">
    <source>
        <dbReference type="Proteomes" id="UP000001861"/>
    </source>
</evidence>
<name>A8P678_COPC7</name>
<reference evidence="2 3" key="1">
    <citation type="journal article" date="2010" name="Proc. Natl. Acad. Sci. U.S.A.">
        <title>Insights into evolution of multicellular fungi from the assembled chromosomes of the mushroom Coprinopsis cinerea (Coprinus cinereus).</title>
        <authorList>
            <person name="Stajich J.E."/>
            <person name="Wilke S.K."/>
            <person name="Ahren D."/>
            <person name="Au C.H."/>
            <person name="Birren B.W."/>
            <person name="Borodovsky M."/>
            <person name="Burns C."/>
            <person name="Canback B."/>
            <person name="Casselton L.A."/>
            <person name="Cheng C.K."/>
            <person name="Deng J."/>
            <person name="Dietrich F.S."/>
            <person name="Fargo D.C."/>
            <person name="Farman M.L."/>
            <person name="Gathman A.C."/>
            <person name="Goldberg J."/>
            <person name="Guigo R."/>
            <person name="Hoegger P.J."/>
            <person name="Hooker J.B."/>
            <person name="Huggins A."/>
            <person name="James T.Y."/>
            <person name="Kamada T."/>
            <person name="Kilaru S."/>
            <person name="Kodira C."/>
            <person name="Kues U."/>
            <person name="Kupfer D."/>
            <person name="Kwan H.S."/>
            <person name="Lomsadze A."/>
            <person name="Li W."/>
            <person name="Lilly W.W."/>
            <person name="Ma L.J."/>
            <person name="Mackey A.J."/>
            <person name="Manning G."/>
            <person name="Martin F."/>
            <person name="Muraguchi H."/>
            <person name="Natvig D.O."/>
            <person name="Palmerini H."/>
            <person name="Ramesh M.A."/>
            <person name="Rehmeyer C.J."/>
            <person name="Roe B.A."/>
            <person name="Shenoy N."/>
            <person name="Stanke M."/>
            <person name="Ter-Hovhannisyan V."/>
            <person name="Tunlid A."/>
            <person name="Velagapudi R."/>
            <person name="Vision T.J."/>
            <person name="Zeng Q."/>
            <person name="Zolan M.E."/>
            <person name="Pukkila P.J."/>
        </authorList>
    </citation>
    <scope>NUCLEOTIDE SEQUENCE [LARGE SCALE GENOMIC DNA]</scope>
    <source>
        <strain evidence="3">Okayama-7 / 130 / ATCC MYA-4618 / FGSC 9003</strain>
    </source>
</reference>
<feature type="region of interest" description="Disordered" evidence="1">
    <location>
        <begin position="111"/>
        <end position="195"/>
    </location>
</feature>
<evidence type="ECO:0000256" key="1">
    <source>
        <dbReference type="SAM" id="MobiDB-lite"/>
    </source>
</evidence>
<feature type="region of interest" description="Disordered" evidence="1">
    <location>
        <begin position="42"/>
        <end position="73"/>
    </location>
</feature>
<dbReference type="Proteomes" id="UP000001861">
    <property type="component" value="Unassembled WGS sequence"/>
</dbReference>
<dbReference type="KEGG" id="cci:CC1G_08824"/>
<feature type="region of interest" description="Disordered" evidence="1">
    <location>
        <begin position="1"/>
        <end position="29"/>
    </location>
</feature>
<dbReference type="RefSeq" id="XP_001839098.1">
    <property type="nucleotide sequence ID" value="XM_001839046.2"/>
</dbReference>
<dbReference type="OrthoDB" id="3064832at2759"/>
<feature type="compositionally biased region" description="Polar residues" evidence="1">
    <location>
        <begin position="50"/>
        <end position="66"/>
    </location>
</feature>
<organism evidence="2 3">
    <name type="scientific">Coprinopsis cinerea (strain Okayama-7 / 130 / ATCC MYA-4618 / FGSC 9003)</name>
    <name type="common">Inky cap fungus</name>
    <name type="synonym">Hormographiella aspergillata</name>
    <dbReference type="NCBI Taxonomy" id="240176"/>
    <lineage>
        <taxon>Eukaryota</taxon>
        <taxon>Fungi</taxon>
        <taxon>Dikarya</taxon>
        <taxon>Basidiomycota</taxon>
        <taxon>Agaricomycotina</taxon>
        <taxon>Agaricomycetes</taxon>
        <taxon>Agaricomycetidae</taxon>
        <taxon>Agaricales</taxon>
        <taxon>Agaricineae</taxon>
        <taxon>Psathyrellaceae</taxon>
        <taxon>Coprinopsis</taxon>
    </lineage>
</organism>
<dbReference type="EMBL" id="AACS02000005">
    <property type="protein sequence ID" value="EAU82667.1"/>
    <property type="molecule type" value="Genomic_DNA"/>
</dbReference>
<gene>
    <name evidence="2" type="ORF">CC1G_08824</name>
</gene>
<proteinExistence type="predicted"/>
<dbReference type="GeneID" id="6015758"/>
<keyword evidence="3" id="KW-1185">Reference proteome</keyword>
<feature type="compositionally biased region" description="Low complexity" evidence="1">
    <location>
        <begin position="152"/>
        <end position="163"/>
    </location>
</feature>
<comment type="caution">
    <text evidence="2">The sequence shown here is derived from an EMBL/GenBank/DDBJ whole genome shotgun (WGS) entry which is preliminary data.</text>
</comment>
<protein>
    <submittedName>
        <fullName evidence="2">Uncharacterized protein</fullName>
    </submittedName>
</protein>
<evidence type="ECO:0000313" key="2">
    <source>
        <dbReference type="EMBL" id="EAU82667.1"/>
    </source>
</evidence>
<sequence length="228" mass="25253">MSSESVSSERYVPVHRRSSSSSSSRSSNGSYIYSREALLALAPPSHTHGADSSVTTPASTRPSSPHDNAAPHDIHRGWAKLNEAMRAYLRATCPEIAMNRKMRKSLEFHDYQHQRATRQQQRAEQRSREASRQRSSRSSSPRHSHGQFLEVPSTPSKPASPSKRQPQSPSTNESIKRSRSPTPRLSQPSNSRTRQAQFAQLHANAAAIATTASEGNWRINRPPAIAVV</sequence>
<feature type="compositionally biased region" description="Polar residues" evidence="1">
    <location>
        <begin position="164"/>
        <end position="173"/>
    </location>
</feature>
<feature type="compositionally biased region" description="Basic and acidic residues" evidence="1">
    <location>
        <begin position="121"/>
        <end position="132"/>
    </location>
</feature>
<dbReference type="AlphaFoldDB" id="A8P678"/>